<evidence type="ECO:0000313" key="3">
    <source>
        <dbReference type="Proteomes" id="UP000007266"/>
    </source>
</evidence>
<feature type="region of interest" description="Disordered" evidence="1">
    <location>
        <begin position="26"/>
        <end position="46"/>
    </location>
</feature>
<dbReference type="Proteomes" id="UP000007266">
    <property type="component" value="Linkage group 3"/>
</dbReference>
<evidence type="ECO:0000313" key="2">
    <source>
        <dbReference type="EMBL" id="KYB28590.1"/>
    </source>
</evidence>
<proteinExistence type="predicted"/>
<gene>
    <name evidence="2" type="primary">AUGUSTUS-3.0.2_32481</name>
    <name evidence="2" type="ORF">TcasGA2_TC032481</name>
</gene>
<accession>A0A139WKW4</accession>
<organism evidence="2 3">
    <name type="scientific">Tribolium castaneum</name>
    <name type="common">Red flour beetle</name>
    <dbReference type="NCBI Taxonomy" id="7070"/>
    <lineage>
        <taxon>Eukaryota</taxon>
        <taxon>Metazoa</taxon>
        <taxon>Ecdysozoa</taxon>
        <taxon>Arthropoda</taxon>
        <taxon>Hexapoda</taxon>
        <taxon>Insecta</taxon>
        <taxon>Pterygota</taxon>
        <taxon>Neoptera</taxon>
        <taxon>Endopterygota</taxon>
        <taxon>Coleoptera</taxon>
        <taxon>Polyphaga</taxon>
        <taxon>Cucujiformia</taxon>
        <taxon>Tenebrionidae</taxon>
        <taxon>Tenebrionidae incertae sedis</taxon>
        <taxon>Tribolium</taxon>
    </lineage>
</organism>
<protein>
    <submittedName>
        <fullName evidence="2">Uncharacterized protein</fullName>
    </submittedName>
</protein>
<name>A0A139WKW4_TRICA</name>
<reference evidence="2 3" key="1">
    <citation type="journal article" date="2008" name="Nature">
        <title>The genome of the model beetle and pest Tribolium castaneum.</title>
        <authorList>
            <consortium name="Tribolium Genome Sequencing Consortium"/>
            <person name="Richards S."/>
            <person name="Gibbs R.A."/>
            <person name="Weinstock G.M."/>
            <person name="Brown S.J."/>
            <person name="Denell R."/>
            <person name="Beeman R.W."/>
            <person name="Gibbs R."/>
            <person name="Beeman R.W."/>
            <person name="Brown S.J."/>
            <person name="Bucher G."/>
            <person name="Friedrich M."/>
            <person name="Grimmelikhuijzen C.J."/>
            <person name="Klingler M."/>
            <person name="Lorenzen M."/>
            <person name="Richards S."/>
            <person name="Roth S."/>
            <person name="Schroder R."/>
            <person name="Tautz D."/>
            <person name="Zdobnov E.M."/>
            <person name="Muzny D."/>
            <person name="Gibbs R.A."/>
            <person name="Weinstock G.M."/>
            <person name="Attaway T."/>
            <person name="Bell S."/>
            <person name="Buhay C.J."/>
            <person name="Chandrabose M.N."/>
            <person name="Chavez D."/>
            <person name="Clerk-Blankenburg K.P."/>
            <person name="Cree A."/>
            <person name="Dao M."/>
            <person name="Davis C."/>
            <person name="Chacko J."/>
            <person name="Dinh H."/>
            <person name="Dugan-Rocha S."/>
            <person name="Fowler G."/>
            <person name="Garner T.T."/>
            <person name="Garnes J."/>
            <person name="Gnirke A."/>
            <person name="Hawes A."/>
            <person name="Hernandez J."/>
            <person name="Hines S."/>
            <person name="Holder M."/>
            <person name="Hume J."/>
            <person name="Jhangiani S.N."/>
            <person name="Joshi V."/>
            <person name="Khan Z.M."/>
            <person name="Jackson L."/>
            <person name="Kovar C."/>
            <person name="Kowis A."/>
            <person name="Lee S."/>
            <person name="Lewis L.R."/>
            <person name="Margolis J."/>
            <person name="Morgan M."/>
            <person name="Nazareth L.V."/>
            <person name="Nguyen N."/>
            <person name="Okwuonu G."/>
            <person name="Parker D."/>
            <person name="Richards S."/>
            <person name="Ruiz S.J."/>
            <person name="Santibanez J."/>
            <person name="Savard J."/>
            <person name="Scherer S.E."/>
            <person name="Schneider B."/>
            <person name="Sodergren E."/>
            <person name="Tautz D."/>
            <person name="Vattahil S."/>
            <person name="Villasana D."/>
            <person name="White C.S."/>
            <person name="Wright R."/>
            <person name="Park Y."/>
            <person name="Beeman R.W."/>
            <person name="Lord J."/>
            <person name="Oppert B."/>
            <person name="Lorenzen M."/>
            <person name="Brown S."/>
            <person name="Wang L."/>
            <person name="Savard J."/>
            <person name="Tautz D."/>
            <person name="Richards S."/>
            <person name="Weinstock G."/>
            <person name="Gibbs R.A."/>
            <person name="Liu Y."/>
            <person name="Worley K."/>
            <person name="Weinstock G."/>
            <person name="Elsik C.G."/>
            <person name="Reese J.T."/>
            <person name="Elhaik E."/>
            <person name="Landan G."/>
            <person name="Graur D."/>
            <person name="Arensburger P."/>
            <person name="Atkinson P."/>
            <person name="Beeman R.W."/>
            <person name="Beidler J."/>
            <person name="Brown S.J."/>
            <person name="Demuth J.P."/>
            <person name="Drury D.W."/>
            <person name="Du Y.Z."/>
            <person name="Fujiwara H."/>
            <person name="Lorenzen M."/>
            <person name="Maselli V."/>
            <person name="Osanai M."/>
            <person name="Park Y."/>
            <person name="Robertson H.M."/>
            <person name="Tu Z."/>
            <person name="Wang J.J."/>
            <person name="Wang S."/>
            <person name="Richards S."/>
            <person name="Song H."/>
            <person name="Zhang L."/>
            <person name="Sodergren E."/>
            <person name="Werner D."/>
            <person name="Stanke M."/>
            <person name="Morgenstern B."/>
            <person name="Solovyev V."/>
            <person name="Kosarev P."/>
            <person name="Brown G."/>
            <person name="Chen H.C."/>
            <person name="Ermolaeva O."/>
            <person name="Hlavina W."/>
            <person name="Kapustin Y."/>
            <person name="Kiryutin B."/>
            <person name="Kitts P."/>
            <person name="Maglott D."/>
            <person name="Pruitt K."/>
            <person name="Sapojnikov V."/>
            <person name="Souvorov A."/>
            <person name="Mackey A.J."/>
            <person name="Waterhouse R.M."/>
            <person name="Wyder S."/>
            <person name="Zdobnov E.M."/>
            <person name="Zdobnov E.M."/>
            <person name="Wyder S."/>
            <person name="Kriventseva E.V."/>
            <person name="Kadowaki T."/>
            <person name="Bork P."/>
            <person name="Aranda M."/>
            <person name="Bao R."/>
            <person name="Beermann A."/>
            <person name="Berns N."/>
            <person name="Bolognesi R."/>
            <person name="Bonneton F."/>
            <person name="Bopp D."/>
            <person name="Brown S.J."/>
            <person name="Bucher G."/>
            <person name="Butts T."/>
            <person name="Chaumot A."/>
            <person name="Denell R.E."/>
            <person name="Ferrier D.E."/>
            <person name="Friedrich M."/>
            <person name="Gordon C.M."/>
            <person name="Jindra M."/>
            <person name="Klingler M."/>
            <person name="Lan Q."/>
            <person name="Lattorff H.M."/>
            <person name="Laudet V."/>
            <person name="von Levetsow C."/>
            <person name="Liu Z."/>
            <person name="Lutz R."/>
            <person name="Lynch J.A."/>
            <person name="da Fonseca R.N."/>
            <person name="Posnien N."/>
            <person name="Reuter R."/>
            <person name="Roth S."/>
            <person name="Savard J."/>
            <person name="Schinko J.B."/>
            <person name="Schmitt C."/>
            <person name="Schoppmeier M."/>
            <person name="Schroder R."/>
            <person name="Shippy T.D."/>
            <person name="Simonnet F."/>
            <person name="Marques-Souza H."/>
            <person name="Tautz D."/>
            <person name="Tomoyasu Y."/>
            <person name="Trauner J."/>
            <person name="Van der Zee M."/>
            <person name="Vervoort M."/>
            <person name="Wittkopp N."/>
            <person name="Wimmer E.A."/>
            <person name="Yang X."/>
            <person name="Jones A.K."/>
            <person name="Sattelle D.B."/>
            <person name="Ebert P.R."/>
            <person name="Nelson D."/>
            <person name="Scott J.G."/>
            <person name="Beeman R.W."/>
            <person name="Muthukrishnan S."/>
            <person name="Kramer K.J."/>
            <person name="Arakane Y."/>
            <person name="Beeman R.W."/>
            <person name="Zhu Q."/>
            <person name="Hogenkamp D."/>
            <person name="Dixit R."/>
            <person name="Oppert B."/>
            <person name="Jiang H."/>
            <person name="Zou Z."/>
            <person name="Marshall J."/>
            <person name="Elpidina E."/>
            <person name="Vinokurov K."/>
            <person name="Oppert C."/>
            <person name="Zou Z."/>
            <person name="Evans J."/>
            <person name="Lu Z."/>
            <person name="Zhao P."/>
            <person name="Sumathipala N."/>
            <person name="Altincicek B."/>
            <person name="Vilcinskas A."/>
            <person name="Williams M."/>
            <person name="Hultmark D."/>
            <person name="Hetru C."/>
            <person name="Jiang H."/>
            <person name="Grimmelikhuijzen C.J."/>
            <person name="Hauser F."/>
            <person name="Cazzamali G."/>
            <person name="Williamson M."/>
            <person name="Park Y."/>
            <person name="Li B."/>
            <person name="Tanaka Y."/>
            <person name="Predel R."/>
            <person name="Neupert S."/>
            <person name="Schachtner J."/>
            <person name="Verleyen P."/>
            <person name="Raible F."/>
            <person name="Bork P."/>
            <person name="Friedrich M."/>
            <person name="Walden K.K."/>
            <person name="Robertson H.M."/>
            <person name="Angeli S."/>
            <person name="Foret S."/>
            <person name="Bucher G."/>
            <person name="Schuetz S."/>
            <person name="Maleszka R."/>
            <person name="Wimmer E.A."/>
            <person name="Beeman R.W."/>
            <person name="Lorenzen M."/>
            <person name="Tomoyasu Y."/>
            <person name="Miller S.C."/>
            <person name="Grossmann D."/>
            <person name="Bucher G."/>
        </authorList>
    </citation>
    <scope>NUCLEOTIDE SEQUENCE [LARGE SCALE GENOMIC DNA]</scope>
    <source>
        <strain evidence="2 3">Georgia GA2</strain>
    </source>
</reference>
<dbReference type="EMBL" id="KQ971322">
    <property type="protein sequence ID" value="KYB28590.1"/>
    <property type="molecule type" value="Genomic_DNA"/>
</dbReference>
<keyword evidence="3" id="KW-1185">Reference proteome</keyword>
<sequence>MPTSRFLSKLAVKNNRLQMVQMWHLTSPHPSESEGQLAATSPAAFE</sequence>
<dbReference type="AlphaFoldDB" id="A0A139WKW4"/>
<evidence type="ECO:0000256" key="1">
    <source>
        <dbReference type="SAM" id="MobiDB-lite"/>
    </source>
</evidence>
<dbReference type="InParanoid" id="A0A139WKW4"/>
<reference evidence="2 3" key="2">
    <citation type="journal article" date="2010" name="Nucleic Acids Res.">
        <title>BeetleBase in 2010: revisions to provide comprehensive genomic information for Tribolium castaneum.</title>
        <authorList>
            <person name="Kim H.S."/>
            <person name="Murphy T."/>
            <person name="Xia J."/>
            <person name="Caragea D."/>
            <person name="Park Y."/>
            <person name="Beeman R.W."/>
            <person name="Lorenzen M.D."/>
            <person name="Butcher S."/>
            <person name="Manak J.R."/>
            <person name="Brown S.J."/>
        </authorList>
    </citation>
    <scope>GENOME REANNOTATION</scope>
    <source>
        <strain evidence="2 3">Georgia GA2</strain>
    </source>
</reference>